<reference evidence="3" key="1">
    <citation type="journal article" date="2019" name="Int. J. Syst. Evol. Microbiol.">
        <title>The Global Catalogue of Microorganisms (GCM) 10K type strain sequencing project: providing services to taxonomists for standard genome sequencing and annotation.</title>
        <authorList>
            <consortium name="The Broad Institute Genomics Platform"/>
            <consortium name="The Broad Institute Genome Sequencing Center for Infectious Disease"/>
            <person name="Wu L."/>
            <person name="Ma J."/>
        </authorList>
    </citation>
    <scope>NUCLEOTIDE SEQUENCE [LARGE SCALE GENOMIC DNA]</scope>
    <source>
        <strain evidence="3">CCUG 49339</strain>
    </source>
</reference>
<dbReference type="PANTHER" id="PTHR23131">
    <property type="entry name" value="ENDORIBONUCLEASE LACTB2"/>
    <property type="match status" value="1"/>
</dbReference>
<dbReference type="Gene3D" id="3.60.15.10">
    <property type="entry name" value="Ribonuclease Z/Hydroxyacylglutathione hydrolase-like"/>
    <property type="match status" value="1"/>
</dbReference>
<dbReference type="InterPro" id="IPR036866">
    <property type="entry name" value="RibonucZ/Hydroxyglut_hydro"/>
</dbReference>
<evidence type="ECO:0000259" key="1">
    <source>
        <dbReference type="SMART" id="SM00849"/>
    </source>
</evidence>
<dbReference type="PANTHER" id="PTHR23131:SF4">
    <property type="entry name" value="METALLO-BETA-LACTAMASE SUPERFAMILY POTEIN"/>
    <property type="match status" value="1"/>
</dbReference>
<evidence type="ECO:0000313" key="2">
    <source>
        <dbReference type="EMBL" id="MFD1738729.1"/>
    </source>
</evidence>
<evidence type="ECO:0000313" key="3">
    <source>
        <dbReference type="Proteomes" id="UP001597214"/>
    </source>
</evidence>
<dbReference type="SUPFAM" id="SSF56281">
    <property type="entry name" value="Metallo-hydrolase/oxidoreductase"/>
    <property type="match status" value="1"/>
</dbReference>
<comment type="caution">
    <text evidence="2">The sequence shown here is derived from an EMBL/GenBank/DDBJ whole genome shotgun (WGS) entry which is preliminary data.</text>
</comment>
<feature type="domain" description="Metallo-beta-lactamase" evidence="1">
    <location>
        <begin position="24"/>
        <end position="236"/>
    </location>
</feature>
<dbReference type="InterPro" id="IPR001279">
    <property type="entry name" value="Metallo-B-lactamas"/>
</dbReference>
<dbReference type="EMBL" id="JBHUEM010000046">
    <property type="protein sequence ID" value="MFD1738729.1"/>
    <property type="molecule type" value="Genomic_DNA"/>
</dbReference>
<dbReference type="InterPro" id="IPR050662">
    <property type="entry name" value="Sec-metab_biosynth-thioest"/>
</dbReference>
<dbReference type="SMART" id="SM00849">
    <property type="entry name" value="Lactamase_B"/>
    <property type="match status" value="1"/>
</dbReference>
<protein>
    <submittedName>
        <fullName evidence="2">MBL fold metallo-hydrolase</fullName>
    </submittedName>
</protein>
<dbReference type="Proteomes" id="UP001597214">
    <property type="component" value="Unassembled WGS sequence"/>
</dbReference>
<dbReference type="Pfam" id="PF00753">
    <property type="entry name" value="Lactamase_B"/>
    <property type="match status" value="1"/>
</dbReference>
<dbReference type="RefSeq" id="WP_377929948.1">
    <property type="nucleotide sequence ID" value="NZ_JBHUEM010000046.1"/>
</dbReference>
<name>A0ABW4LVB0_9BACI</name>
<proteinExistence type="predicted"/>
<organism evidence="2 3">
    <name type="scientific">Bacillus salitolerans</name>
    <dbReference type="NCBI Taxonomy" id="1437434"/>
    <lineage>
        <taxon>Bacteria</taxon>
        <taxon>Bacillati</taxon>
        <taxon>Bacillota</taxon>
        <taxon>Bacilli</taxon>
        <taxon>Bacillales</taxon>
        <taxon>Bacillaceae</taxon>
        <taxon>Bacillus</taxon>
    </lineage>
</organism>
<keyword evidence="3" id="KW-1185">Reference proteome</keyword>
<sequence>MRNSAQAVNRIHCITIPTPFAVGDVNVYLVESEKLTLVDAGVKTEEAYEQFKTQLGELGYQVEDIDQVIITHHHPDHVGLLDMLPEHLPVYGHRFNKPWLRLEPDFLEYHDEFYNSLFINLGLDESFLKLAERLKDPLAYMCKRQLTYELKENDNVPGLPGWTVLETPGHAQSHIALYHEGEGLLIGGDVLIKHISSNPLFEPPMEGDKRPKTLLQYNHSLRKIKDLDLSIVFSGHGENIDDVSSLITERLHKQEKRAELVLEMLKEKPMTALEVCKQLFPQIYKREIALTLSETLGQLDFLEEEDYIKVENDQTPWIFYAKGEK</sequence>
<accession>A0ABW4LVB0</accession>
<gene>
    <name evidence="2" type="ORF">ACFSCX_19620</name>
</gene>